<organism evidence="1 2">
    <name type="scientific">Parendozoicomonas callyspongiae</name>
    <dbReference type="NCBI Taxonomy" id="2942213"/>
    <lineage>
        <taxon>Bacteria</taxon>
        <taxon>Pseudomonadati</taxon>
        <taxon>Pseudomonadota</taxon>
        <taxon>Gammaproteobacteria</taxon>
        <taxon>Oceanospirillales</taxon>
        <taxon>Endozoicomonadaceae</taxon>
        <taxon>Parendozoicomonas</taxon>
    </lineage>
</organism>
<proteinExistence type="predicted"/>
<comment type="caution">
    <text evidence="1">The sequence shown here is derived from an EMBL/GenBank/DDBJ whole genome shotgun (WGS) entry which is preliminary data.</text>
</comment>
<reference evidence="1 2" key="1">
    <citation type="submission" date="2022-05" db="EMBL/GenBank/DDBJ databases">
        <authorList>
            <person name="Park J.-S."/>
        </authorList>
    </citation>
    <scope>NUCLEOTIDE SEQUENCE [LARGE SCALE GENOMIC DNA]</scope>
    <source>
        <strain evidence="1 2">2012CJ34-2</strain>
    </source>
</reference>
<protein>
    <recommendedName>
        <fullName evidence="3">IraD/Gp25-like domain-containing protein</fullName>
    </recommendedName>
</protein>
<sequence length="115" mass="13013">MIELFTEPKRPELEHVKACVINSLSALLSTRAPVVSASKASSIPLLGYGVPCWQYPTCDLEEIGEELTRRIEHHIHKLEKVVVKPLSLSAKRGVGFVVEGWIYVNRDYVHIRHII</sequence>
<dbReference type="EMBL" id="JAMFLX010000002">
    <property type="protein sequence ID" value="MCL6268832.1"/>
    <property type="molecule type" value="Genomic_DNA"/>
</dbReference>
<name>A0ABT0PBS0_9GAMM</name>
<gene>
    <name evidence="1" type="ORF">M3P05_02560</name>
</gene>
<evidence type="ECO:0008006" key="3">
    <source>
        <dbReference type="Google" id="ProtNLM"/>
    </source>
</evidence>
<dbReference type="RefSeq" id="WP_249697662.1">
    <property type="nucleotide sequence ID" value="NZ_JAMFLX010000002.1"/>
</dbReference>
<keyword evidence="2" id="KW-1185">Reference proteome</keyword>
<evidence type="ECO:0000313" key="1">
    <source>
        <dbReference type="EMBL" id="MCL6268832.1"/>
    </source>
</evidence>
<evidence type="ECO:0000313" key="2">
    <source>
        <dbReference type="Proteomes" id="UP001203338"/>
    </source>
</evidence>
<dbReference type="Proteomes" id="UP001203338">
    <property type="component" value="Unassembled WGS sequence"/>
</dbReference>
<accession>A0ABT0PBS0</accession>